<dbReference type="Gramene" id="CDY56060">
    <property type="protein sequence ID" value="CDY56060"/>
    <property type="gene ID" value="GSBRNA2T00017724001"/>
</dbReference>
<evidence type="ECO:0000313" key="3">
    <source>
        <dbReference type="EMBL" id="CAF1906708.1"/>
    </source>
</evidence>
<reference evidence="4 5" key="1">
    <citation type="journal article" date="2014" name="Science">
        <title>Plant genetics. Early allopolyploid evolution in the post-Neolithic Brassica napus oilseed genome.</title>
        <authorList>
            <person name="Chalhoub B."/>
            <person name="Denoeud F."/>
            <person name="Liu S."/>
            <person name="Parkin I.A."/>
            <person name="Tang H."/>
            <person name="Wang X."/>
            <person name="Chiquet J."/>
            <person name="Belcram H."/>
            <person name="Tong C."/>
            <person name="Samans B."/>
            <person name="Correa M."/>
            <person name="Da Silva C."/>
            <person name="Just J."/>
            <person name="Falentin C."/>
            <person name="Koh C.S."/>
            <person name="Le Clainche I."/>
            <person name="Bernard M."/>
            <person name="Bento P."/>
            <person name="Noel B."/>
            <person name="Labadie K."/>
            <person name="Alberti A."/>
            <person name="Charles M."/>
            <person name="Arnaud D."/>
            <person name="Guo H."/>
            <person name="Daviaud C."/>
            <person name="Alamery S."/>
            <person name="Jabbari K."/>
            <person name="Zhao M."/>
            <person name="Edger P.P."/>
            <person name="Chelaifa H."/>
            <person name="Tack D."/>
            <person name="Lassalle G."/>
            <person name="Mestiri I."/>
            <person name="Schnel N."/>
            <person name="Le Paslier M.C."/>
            <person name="Fan G."/>
            <person name="Renault V."/>
            <person name="Bayer P.E."/>
            <person name="Golicz A.A."/>
            <person name="Manoli S."/>
            <person name="Lee T.H."/>
            <person name="Thi V.H."/>
            <person name="Chalabi S."/>
            <person name="Hu Q."/>
            <person name="Fan C."/>
            <person name="Tollenaere R."/>
            <person name="Lu Y."/>
            <person name="Battail C."/>
            <person name="Shen J."/>
            <person name="Sidebottom C.H."/>
            <person name="Wang X."/>
            <person name="Canaguier A."/>
            <person name="Chauveau A."/>
            <person name="Berard A."/>
            <person name="Deniot G."/>
            <person name="Guan M."/>
            <person name="Liu Z."/>
            <person name="Sun F."/>
            <person name="Lim Y.P."/>
            <person name="Lyons E."/>
            <person name="Town C.D."/>
            <person name="Bancroft I."/>
            <person name="Wang X."/>
            <person name="Meng J."/>
            <person name="Ma J."/>
            <person name="Pires J.C."/>
            <person name="King G.J."/>
            <person name="Brunel D."/>
            <person name="Delourme R."/>
            <person name="Renard M."/>
            <person name="Aury J.M."/>
            <person name="Adams K.L."/>
            <person name="Batley J."/>
            <person name="Snowdon R.J."/>
            <person name="Tost J."/>
            <person name="Edwards D."/>
            <person name="Zhou Y."/>
            <person name="Hua W."/>
            <person name="Sharpe A.G."/>
            <person name="Paterson A.H."/>
            <person name="Guan C."/>
            <person name="Wincker P."/>
        </authorList>
    </citation>
    <scope>NUCLEOTIDE SEQUENCE [LARGE SCALE GENOMIC DNA]</scope>
    <source>
        <strain evidence="5">cv. Darmor-bzh</strain>
    </source>
</reference>
<organism evidence="4 5">
    <name type="scientific">Brassica napus</name>
    <name type="common">Rape</name>
    <dbReference type="NCBI Taxonomy" id="3708"/>
    <lineage>
        <taxon>Eukaryota</taxon>
        <taxon>Viridiplantae</taxon>
        <taxon>Streptophyta</taxon>
        <taxon>Embryophyta</taxon>
        <taxon>Tracheophyta</taxon>
        <taxon>Spermatophyta</taxon>
        <taxon>Magnoliopsida</taxon>
        <taxon>eudicotyledons</taxon>
        <taxon>Gunneridae</taxon>
        <taxon>Pentapetalae</taxon>
        <taxon>rosids</taxon>
        <taxon>malvids</taxon>
        <taxon>Brassicales</taxon>
        <taxon>Brassicaceae</taxon>
        <taxon>Brassiceae</taxon>
        <taxon>Brassica</taxon>
    </lineage>
</organism>
<feature type="compositionally biased region" description="Basic and acidic residues" evidence="1">
    <location>
        <begin position="220"/>
        <end position="231"/>
    </location>
</feature>
<dbReference type="Proteomes" id="UP001295469">
    <property type="component" value="Chromosome C02"/>
</dbReference>
<reference evidence="4" key="2">
    <citation type="submission" date="2014-06" db="EMBL/GenBank/DDBJ databases">
        <authorList>
            <person name="Genoscope - CEA"/>
        </authorList>
    </citation>
    <scope>NUCLEOTIDE SEQUENCE</scope>
</reference>
<dbReference type="AlphaFoldDB" id="A0A078IWJ1"/>
<feature type="region of interest" description="Disordered" evidence="1">
    <location>
        <begin position="206"/>
        <end position="359"/>
    </location>
</feature>
<dbReference type="PANTHER" id="PTHR31286:SF174">
    <property type="entry name" value="DUF4283 DOMAIN-CONTAINING PROTEIN"/>
    <property type="match status" value="1"/>
</dbReference>
<reference evidence="3" key="3">
    <citation type="submission" date="2021-01" db="EMBL/GenBank/DDBJ databases">
        <authorList>
            <consortium name="Genoscope - CEA"/>
            <person name="William W."/>
        </authorList>
    </citation>
    <scope>NUCLEOTIDE SEQUENCE</scope>
</reference>
<dbReference type="OMA" id="ASCPRTN"/>
<dbReference type="PaxDb" id="3708-A0A078IWJ1"/>
<feature type="compositionally biased region" description="Pro residues" evidence="1">
    <location>
        <begin position="284"/>
        <end position="297"/>
    </location>
</feature>
<accession>A0A078IWJ1</accession>
<evidence type="ECO:0000313" key="4">
    <source>
        <dbReference type="EMBL" id="CDY56060.1"/>
    </source>
</evidence>
<evidence type="ECO:0000259" key="2">
    <source>
        <dbReference type="Pfam" id="PF14111"/>
    </source>
</evidence>
<dbReference type="PANTHER" id="PTHR31286">
    <property type="entry name" value="GLYCINE-RICH CELL WALL STRUCTURAL PROTEIN 1.8-LIKE"/>
    <property type="match status" value="1"/>
</dbReference>
<dbReference type="EMBL" id="HG994366">
    <property type="protein sequence ID" value="CAF1906708.1"/>
    <property type="molecule type" value="Genomic_DNA"/>
</dbReference>
<sequence>MTDETLLMVIRFGDQVSDMYMTKEAKYSFLHLHVCDCDITVNKMEGNSFLFRVPCPNARRRILKQSLWQIDGQTMFVAKWSPGIQQVKPELEMVPVWLEFTGAPLQFFNRDALKDIAGMVGHPLCLHPATENLTNIEVAKVYTVIDPRKPLIEFVNARFESGDTRRIAVSSPWLPSLCSFCKNFGHTITRCKNAPKTCLTCNSVKHSTASCPRTNQSAPSKEKLENKEGKRPVKSLLPIVGQPPKTGLKITDKGAKPPARNLTSDPPKAKTAGAQPSKKRPASSLPPAPVIQVPPPGSLDRSGSTGSVSHDLSKGSLYVDLSSDGCRVEQQHSSMDSSSDTSHSEEEDSPDNPEDDSDEFIEFFSKRYKKRAKARARGPLIL</sequence>
<dbReference type="GO" id="GO:0008270">
    <property type="term" value="F:zinc ion binding"/>
    <property type="evidence" value="ECO:0007669"/>
    <property type="project" value="InterPro"/>
</dbReference>
<feature type="compositionally biased region" description="Polar residues" evidence="1">
    <location>
        <begin position="206"/>
        <end position="219"/>
    </location>
</feature>
<dbReference type="Pfam" id="PF14111">
    <property type="entry name" value="DUF4283"/>
    <property type="match status" value="1"/>
</dbReference>
<dbReference type="InterPro" id="IPR025558">
    <property type="entry name" value="DUF4283"/>
</dbReference>
<evidence type="ECO:0000256" key="1">
    <source>
        <dbReference type="SAM" id="MobiDB-lite"/>
    </source>
</evidence>
<name>A0A078IWJ1_BRANA</name>
<dbReference type="STRING" id="3708.A0A078IWJ1"/>
<proteinExistence type="predicted"/>
<dbReference type="SUPFAM" id="SSF57756">
    <property type="entry name" value="Retrovirus zinc finger-like domains"/>
    <property type="match status" value="1"/>
</dbReference>
<dbReference type="EMBL" id="LK033452">
    <property type="protein sequence ID" value="CDY56060.1"/>
    <property type="molecule type" value="Genomic_DNA"/>
</dbReference>
<dbReference type="GO" id="GO:0003676">
    <property type="term" value="F:nucleic acid binding"/>
    <property type="evidence" value="ECO:0007669"/>
    <property type="project" value="InterPro"/>
</dbReference>
<dbReference type="Proteomes" id="UP000028999">
    <property type="component" value="Unassembled WGS sequence"/>
</dbReference>
<feature type="compositionally biased region" description="Acidic residues" evidence="1">
    <location>
        <begin position="345"/>
        <end position="359"/>
    </location>
</feature>
<dbReference type="Gene3D" id="4.10.60.10">
    <property type="entry name" value="Zinc finger, CCHC-type"/>
    <property type="match status" value="1"/>
</dbReference>
<gene>
    <name evidence="4" type="primary">BnaCnng29790D</name>
    <name evidence="3" type="ORF">DARMORV10_C02P26910.1</name>
    <name evidence="4" type="ORF">GSBRNA2T00017724001</name>
</gene>
<protein>
    <submittedName>
        <fullName evidence="3">(rape) hypothetical protein</fullName>
    </submittedName>
    <submittedName>
        <fullName evidence="4">BnaCnng29790D protein</fullName>
    </submittedName>
</protein>
<feature type="compositionally biased region" description="Polar residues" evidence="1">
    <location>
        <begin position="301"/>
        <end position="310"/>
    </location>
</feature>
<feature type="domain" description="DUF4283" evidence="2">
    <location>
        <begin position="37"/>
        <end position="85"/>
    </location>
</feature>
<dbReference type="InterPro" id="IPR036875">
    <property type="entry name" value="Znf_CCHC_sf"/>
</dbReference>
<dbReference type="InterPro" id="IPR040256">
    <property type="entry name" value="At4g02000-like"/>
</dbReference>
<keyword evidence="5" id="KW-1185">Reference proteome</keyword>
<evidence type="ECO:0000313" key="5">
    <source>
        <dbReference type="Proteomes" id="UP000028999"/>
    </source>
</evidence>